<evidence type="ECO:0000259" key="2">
    <source>
        <dbReference type="Pfam" id="PF02517"/>
    </source>
</evidence>
<evidence type="ECO:0000313" key="3">
    <source>
        <dbReference type="EMBL" id="MFC6008337.1"/>
    </source>
</evidence>
<name>A0ABW1JHI6_9ACTN</name>
<comment type="caution">
    <text evidence="3">The sequence shown here is derived from an EMBL/GenBank/DDBJ whole genome shotgun (WGS) entry which is preliminary data.</text>
</comment>
<dbReference type="Proteomes" id="UP001596189">
    <property type="component" value="Unassembled WGS sequence"/>
</dbReference>
<feature type="transmembrane region" description="Helical" evidence="1">
    <location>
        <begin position="112"/>
        <end position="134"/>
    </location>
</feature>
<feature type="transmembrane region" description="Helical" evidence="1">
    <location>
        <begin position="248"/>
        <end position="265"/>
    </location>
</feature>
<dbReference type="GO" id="GO:0016787">
    <property type="term" value="F:hydrolase activity"/>
    <property type="evidence" value="ECO:0007669"/>
    <property type="project" value="UniProtKB-KW"/>
</dbReference>
<keyword evidence="4" id="KW-1185">Reference proteome</keyword>
<accession>A0ABW1JHI6</accession>
<keyword evidence="1" id="KW-1133">Transmembrane helix</keyword>
<organism evidence="3 4">
    <name type="scientific">Angustibacter luteus</name>
    <dbReference type="NCBI Taxonomy" id="658456"/>
    <lineage>
        <taxon>Bacteria</taxon>
        <taxon>Bacillati</taxon>
        <taxon>Actinomycetota</taxon>
        <taxon>Actinomycetes</taxon>
        <taxon>Kineosporiales</taxon>
        <taxon>Kineosporiaceae</taxon>
    </lineage>
</organism>
<dbReference type="EMBL" id="JBHSRD010000004">
    <property type="protein sequence ID" value="MFC6008337.1"/>
    <property type="molecule type" value="Genomic_DNA"/>
</dbReference>
<keyword evidence="1" id="KW-0472">Membrane</keyword>
<dbReference type="InterPro" id="IPR042150">
    <property type="entry name" value="MmRce1-like"/>
</dbReference>
<feature type="transmembrane region" description="Helical" evidence="1">
    <location>
        <begin position="154"/>
        <end position="176"/>
    </location>
</feature>
<keyword evidence="3" id="KW-0378">Hydrolase</keyword>
<protein>
    <submittedName>
        <fullName evidence="3">CPBP family intramembrane glutamic endopeptidase</fullName>
        <ecNumber evidence="3">3.4.-.-</ecNumber>
    </submittedName>
</protein>
<dbReference type="PANTHER" id="PTHR35797">
    <property type="entry name" value="PROTEASE-RELATED"/>
    <property type="match status" value="1"/>
</dbReference>
<proteinExistence type="predicted"/>
<feature type="domain" description="CAAX prenyl protease 2/Lysostaphin resistance protein A-like" evidence="2">
    <location>
        <begin position="117"/>
        <end position="223"/>
    </location>
</feature>
<evidence type="ECO:0000256" key="1">
    <source>
        <dbReference type="SAM" id="Phobius"/>
    </source>
</evidence>
<feature type="transmembrane region" description="Helical" evidence="1">
    <location>
        <begin position="12"/>
        <end position="30"/>
    </location>
</feature>
<dbReference type="EC" id="3.4.-.-" evidence="3"/>
<dbReference type="InterPro" id="IPR003675">
    <property type="entry name" value="Rce1/LyrA-like_dom"/>
</dbReference>
<feature type="transmembrane region" description="Helical" evidence="1">
    <location>
        <begin position="182"/>
        <end position="203"/>
    </location>
</feature>
<sequence>MNPTQLVKREVTAYIAIAYALSTAVVLALPHANINMMLVVLVPTVTVTILTFTITPRGTRRALWGQFGLARAGRGTWVSAVVVPVVLCAAAYGTAIAVGAGRLRVDLDDTPANWVINLLISLVMGTVFILGEEIGWRGYLLPRMQQLVPDKRRAALVTGLVHGCFHLPLILIGTTYDNQVPGWVAAPSAVALITAGGVFYAWIWDRSNSVWPVAIAHNTVNTVFDLGAAAVVASGGANIAYIAGETGVVTLGVVTILAVVLWRYARVWRTPAPRPERRPVAVAAA</sequence>
<feature type="transmembrane region" description="Helical" evidence="1">
    <location>
        <begin position="76"/>
        <end position="100"/>
    </location>
</feature>
<gene>
    <name evidence="3" type="ORF">ACFQDO_14465</name>
</gene>
<dbReference type="PANTHER" id="PTHR35797:SF1">
    <property type="entry name" value="PROTEASE"/>
    <property type="match status" value="1"/>
</dbReference>
<feature type="transmembrane region" description="Helical" evidence="1">
    <location>
        <begin position="36"/>
        <end position="55"/>
    </location>
</feature>
<evidence type="ECO:0000313" key="4">
    <source>
        <dbReference type="Proteomes" id="UP001596189"/>
    </source>
</evidence>
<dbReference type="Pfam" id="PF02517">
    <property type="entry name" value="Rce1-like"/>
    <property type="match status" value="1"/>
</dbReference>
<keyword evidence="1" id="KW-0812">Transmembrane</keyword>
<dbReference type="RefSeq" id="WP_345714969.1">
    <property type="nucleotide sequence ID" value="NZ_BAABFP010000002.1"/>
</dbReference>
<reference evidence="4" key="1">
    <citation type="journal article" date="2019" name="Int. J. Syst. Evol. Microbiol.">
        <title>The Global Catalogue of Microorganisms (GCM) 10K type strain sequencing project: providing services to taxonomists for standard genome sequencing and annotation.</title>
        <authorList>
            <consortium name="The Broad Institute Genomics Platform"/>
            <consortium name="The Broad Institute Genome Sequencing Center for Infectious Disease"/>
            <person name="Wu L."/>
            <person name="Ma J."/>
        </authorList>
    </citation>
    <scope>NUCLEOTIDE SEQUENCE [LARGE SCALE GENOMIC DNA]</scope>
    <source>
        <strain evidence="4">KACC 14249</strain>
    </source>
</reference>